<feature type="non-terminal residue" evidence="1">
    <location>
        <position position="33"/>
    </location>
</feature>
<evidence type="ECO:0000313" key="1">
    <source>
        <dbReference type="PIR" id="PS0433"/>
    </source>
</evidence>
<dbReference type="GO" id="GO:0005829">
    <property type="term" value="C:cytosol"/>
    <property type="evidence" value="ECO:0000304"/>
    <property type="project" value="Reactome"/>
</dbReference>
<accession>Q7M2K7</accession>
<proteinExistence type="evidence at protein level"/>
<sequence>REQILVKHAQAQIHTVREETISYVPSTYLTEIT</sequence>
<protein>
    <submittedName>
        <fullName evidence="1">Dystrophin</fullName>
    </submittedName>
</protein>
<dbReference type="AlphaFoldDB" id="Q7M2K7"/>
<name>Q7M2K7_RABIT</name>
<organism evidence="1">
    <name type="scientific">Oryctolagus cuniculus</name>
    <name type="common">Rabbit</name>
    <dbReference type="NCBI Taxonomy" id="9986"/>
    <lineage>
        <taxon>Eukaryota</taxon>
        <taxon>Metazoa</taxon>
        <taxon>Chordata</taxon>
        <taxon>Craniata</taxon>
        <taxon>Vertebrata</taxon>
        <taxon>Euteleostomi</taxon>
        <taxon>Mammalia</taxon>
        <taxon>Eutheria</taxon>
        <taxon>Euarchontoglires</taxon>
        <taxon>Glires</taxon>
        <taxon>Lagomorpha</taxon>
        <taxon>Leporidae</taxon>
        <taxon>Oryctolagus</taxon>
    </lineage>
</organism>
<feature type="non-terminal residue" evidence="1">
    <location>
        <position position="1"/>
    </location>
</feature>
<reference evidence="1" key="2">
    <citation type="journal article" date="1992" name="J. Biochem.">
        <title>Proteinase-sensitive sites on isolated rabbit dystrophin.</title>
        <authorList>
            <person name="Yoshida M."/>
            <person name="Suzuki A."/>
            <person name="Shimizu T."/>
            <person name="Ozawa E."/>
        </authorList>
    </citation>
    <scope>PROTEIN SEQUENCE</scope>
</reference>
<keyword id="KW-0903">Direct protein sequencing</keyword>
<reference evidence="1" key="1">
    <citation type="journal article" date="1992" name="FEBS Lett.">
        <title>Glycoprotein-binding site of dystrophin is confined to the cysteine-rich domain and the first half of the carboxy-terminal domain.</title>
        <authorList>
            <person name="Suzuki A."/>
            <person name="Yoshida M."/>
            <person name="Yamamoto H."/>
            <person name="Ozawa E."/>
        </authorList>
    </citation>
    <scope>PROTEIN SEQUENCE</scope>
</reference>
<dbReference type="PIR" id="PS0433">
    <property type="entry name" value="PS0433"/>
</dbReference>